<evidence type="ECO:0000313" key="1">
    <source>
        <dbReference type="EMBL" id="KXT16096.1"/>
    </source>
</evidence>
<dbReference type="Pfam" id="PF26639">
    <property type="entry name" value="Het-6_barrel"/>
    <property type="match status" value="1"/>
</dbReference>
<evidence type="ECO:0000313" key="2">
    <source>
        <dbReference type="Proteomes" id="UP000073492"/>
    </source>
</evidence>
<accession>A0A139INH9</accession>
<organism evidence="1 2">
    <name type="scientific">Pseudocercospora musae</name>
    <dbReference type="NCBI Taxonomy" id="113226"/>
    <lineage>
        <taxon>Eukaryota</taxon>
        <taxon>Fungi</taxon>
        <taxon>Dikarya</taxon>
        <taxon>Ascomycota</taxon>
        <taxon>Pezizomycotina</taxon>
        <taxon>Dothideomycetes</taxon>
        <taxon>Dothideomycetidae</taxon>
        <taxon>Mycosphaerellales</taxon>
        <taxon>Mycosphaerellaceae</taxon>
        <taxon>Pseudocercospora</taxon>
    </lineage>
</organism>
<protein>
    <submittedName>
        <fullName evidence="1">Uncharacterized protein</fullName>
    </submittedName>
</protein>
<comment type="caution">
    <text evidence="1">The sequence shown here is derived from an EMBL/GenBank/DDBJ whole genome shotgun (WGS) entry which is preliminary data.</text>
</comment>
<dbReference type="EMBL" id="LFZO01000045">
    <property type="protein sequence ID" value="KXT16096.1"/>
    <property type="molecule type" value="Genomic_DNA"/>
</dbReference>
<dbReference type="OrthoDB" id="3629193at2759"/>
<name>A0A139INH9_9PEZI</name>
<reference evidence="1 2" key="1">
    <citation type="submission" date="2015-07" db="EMBL/GenBank/DDBJ databases">
        <title>Comparative genomics of the Sigatoka disease complex on banana suggests a link between parallel evolutionary changes in Pseudocercospora fijiensis and Pseudocercospora eumusae and increased virulence on the banana host.</title>
        <authorList>
            <person name="Chang T.-C."/>
            <person name="Salvucci A."/>
            <person name="Crous P.W."/>
            <person name="Stergiopoulos I."/>
        </authorList>
    </citation>
    <scope>NUCLEOTIDE SEQUENCE [LARGE SCALE GENOMIC DNA]</scope>
    <source>
        <strain evidence="1 2">CBS 116634</strain>
    </source>
</reference>
<dbReference type="AlphaFoldDB" id="A0A139INH9"/>
<dbReference type="Proteomes" id="UP000073492">
    <property type="component" value="Unassembled WGS sequence"/>
</dbReference>
<sequence>MTRDIEAFRSYWSCLAGGRRPPDSEDITDADPEEVKMAADFGDAFFQASDQRRVFRTDDGRLGIGPKVMDTGDIIVILYGCRSAFVLRPHIYAFRMVDDCYLPRIM</sequence>
<gene>
    <name evidence="1" type="ORF">AC579_7143</name>
</gene>
<proteinExistence type="predicted"/>
<keyword evidence="2" id="KW-1185">Reference proteome</keyword>